<evidence type="ECO:0000256" key="1">
    <source>
        <dbReference type="ARBA" id="ARBA00004370"/>
    </source>
</evidence>
<dbReference type="SMART" id="SM00283">
    <property type="entry name" value="MA"/>
    <property type="match status" value="1"/>
</dbReference>
<evidence type="ECO:0000313" key="9">
    <source>
        <dbReference type="Proteomes" id="UP000092840"/>
    </source>
</evidence>
<dbReference type="Proteomes" id="UP000092840">
    <property type="component" value="Unassembled WGS sequence"/>
</dbReference>
<dbReference type="GO" id="GO:0006935">
    <property type="term" value="P:chemotaxis"/>
    <property type="evidence" value="ECO:0007669"/>
    <property type="project" value="InterPro"/>
</dbReference>
<dbReference type="PANTHER" id="PTHR32089:SF70">
    <property type="entry name" value="ENERGY TAXIS MODULATING METHYL ACCEPTING SENSORY TRANSDUCER"/>
    <property type="match status" value="1"/>
</dbReference>
<comment type="subcellular location">
    <subcellularLocation>
        <location evidence="1">Membrane</location>
    </subcellularLocation>
</comment>
<sequence>MFGKKRIRALEQELERAHKENQALAKEIEDLKIQNESLPSIKQVDTRASTAKTSELLQNQTSAMQGALELINKILDQLFEPMSASEGANEEIEQNKQDISALTQKMFAIAQQSSASLENVNALKDISSEIRGFTDTIQSISEQTNLLALNAAIEAARAGEQGRGFAVVADEVRTLATKAKESSDKISTLVLRIDERTQTVADQIGGLNTSATDVSESSRRLEASFERTAQNSDQLSKASYLSMTFAHLTSSMLDLHVWRSSVILAATDDSKNWPNAVENTGFCQWYYHDTDNDFNFRQQKAFIAIDSDLRELQSLADEAHQLTLSETSEVTLMDQKMVRAIGTIRNHMETVQTYLLQHLS</sequence>
<proteinExistence type="inferred from homology"/>
<dbReference type="InterPro" id="IPR004089">
    <property type="entry name" value="MCPsignal_dom"/>
</dbReference>
<dbReference type="PRINTS" id="PR00260">
    <property type="entry name" value="CHEMTRNSDUCR"/>
</dbReference>
<feature type="coiled-coil region" evidence="5">
    <location>
        <begin position="7"/>
        <end position="34"/>
    </location>
</feature>
<dbReference type="RefSeq" id="WP_280138280.1">
    <property type="nucleotide sequence ID" value="NZ_FLRA01000012.1"/>
</dbReference>
<reference evidence="8 9" key="1">
    <citation type="submission" date="2016-06" db="EMBL/GenBank/DDBJ databases">
        <authorList>
            <person name="Rodrigo-Torres L."/>
            <person name="Arahal D.R."/>
        </authorList>
    </citation>
    <scope>NUCLEOTIDE SEQUENCE [LARGE SCALE GENOMIC DNA]</scope>
    <source>
        <strain evidence="8 9">CECT 5116</strain>
    </source>
</reference>
<comment type="similarity">
    <text evidence="3">Belongs to the methyl-accepting chemotaxis (MCP) protein family.</text>
</comment>
<dbReference type="Pfam" id="PF00015">
    <property type="entry name" value="MCPsignal"/>
    <property type="match status" value="1"/>
</dbReference>
<evidence type="ECO:0000256" key="2">
    <source>
        <dbReference type="ARBA" id="ARBA00023224"/>
    </source>
</evidence>
<dbReference type="Gene3D" id="1.10.287.950">
    <property type="entry name" value="Methyl-accepting chemotaxis protein"/>
    <property type="match status" value="1"/>
</dbReference>
<dbReference type="InterPro" id="IPR004090">
    <property type="entry name" value="Chemotax_Me-accpt_rcpt"/>
</dbReference>
<dbReference type="PROSITE" id="PS50111">
    <property type="entry name" value="CHEMOTAXIS_TRANSDUC_2"/>
    <property type="match status" value="1"/>
</dbReference>
<dbReference type="EMBL" id="FLRA01000012">
    <property type="protein sequence ID" value="SBT17623.1"/>
    <property type="molecule type" value="Genomic_DNA"/>
</dbReference>
<dbReference type="Proteomes" id="UP000092871">
    <property type="component" value="Unassembled WGS sequence"/>
</dbReference>
<gene>
    <name evidence="7" type="primary">bdlA_3</name>
    <name evidence="8" type="synonym">bdlA_1</name>
    <name evidence="7" type="ORF">MGA5115_01739</name>
    <name evidence="8" type="ORF">MGA5116_00532</name>
</gene>
<dbReference type="GO" id="GO:0007165">
    <property type="term" value="P:signal transduction"/>
    <property type="evidence" value="ECO:0007669"/>
    <property type="project" value="UniProtKB-KW"/>
</dbReference>
<dbReference type="GO" id="GO:0004888">
    <property type="term" value="F:transmembrane signaling receptor activity"/>
    <property type="evidence" value="ECO:0007669"/>
    <property type="project" value="InterPro"/>
</dbReference>
<keyword evidence="9" id="KW-1185">Reference proteome</keyword>
<evidence type="ECO:0000256" key="3">
    <source>
        <dbReference type="ARBA" id="ARBA00029447"/>
    </source>
</evidence>
<dbReference type="GO" id="GO:0016020">
    <property type="term" value="C:membrane"/>
    <property type="evidence" value="ECO:0007669"/>
    <property type="project" value="UniProtKB-SubCell"/>
</dbReference>
<reference evidence="7 10" key="2">
    <citation type="submission" date="2016-06" db="EMBL/GenBank/DDBJ databases">
        <authorList>
            <person name="Kjaerup R.B."/>
            <person name="Dalgaard T.S."/>
            <person name="Juul-Madsen H.R."/>
        </authorList>
    </citation>
    <scope>NUCLEOTIDE SEQUENCE [LARGE SCALE GENOMIC DNA]</scope>
    <source>
        <strain evidence="7 10">CECT 5115</strain>
    </source>
</reference>
<feature type="domain" description="Methyl-accepting transducer" evidence="6">
    <location>
        <begin position="49"/>
        <end position="265"/>
    </location>
</feature>
<keyword evidence="2 4" id="KW-0807">Transducer</keyword>
<dbReference type="AlphaFoldDB" id="A0A1C3JQZ7"/>
<name>A0A1C3JQZ7_9GAMM</name>
<dbReference type="SUPFAM" id="SSF58104">
    <property type="entry name" value="Methyl-accepting chemotaxis protein (MCP) signaling domain"/>
    <property type="match status" value="1"/>
</dbReference>
<evidence type="ECO:0000313" key="10">
    <source>
        <dbReference type="Proteomes" id="UP000092871"/>
    </source>
</evidence>
<evidence type="ECO:0000313" key="8">
    <source>
        <dbReference type="EMBL" id="SBT19949.1"/>
    </source>
</evidence>
<evidence type="ECO:0000313" key="7">
    <source>
        <dbReference type="EMBL" id="SBT17623.1"/>
    </source>
</evidence>
<dbReference type="EMBL" id="FLRB01000005">
    <property type="protein sequence ID" value="SBT19949.1"/>
    <property type="molecule type" value="Genomic_DNA"/>
</dbReference>
<keyword evidence="5" id="KW-0175">Coiled coil</keyword>
<evidence type="ECO:0000256" key="4">
    <source>
        <dbReference type="PROSITE-ProRule" id="PRU00284"/>
    </source>
</evidence>
<dbReference type="PANTHER" id="PTHR32089">
    <property type="entry name" value="METHYL-ACCEPTING CHEMOTAXIS PROTEIN MCPB"/>
    <property type="match status" value="1"/>
</dbReference>
<protein>
    <submittedName>
        <fullName evidence="7">Biofilm dispersion protein BdlA</fullName>
    </submittedName>
</protein>
<evidence type="ECO:0000259" key="6">
    <source>
        <dbReference type="PROSITE" id="PS50111"/>
    </source>
</evidence>
<accession>A0A1C3JQZ7</accession>
<evidence type="ECO:0000256" key="5">
    <source>
        <dbReference type="SAM" id="Coils"/>
    </source>
</evidence>
<organism evidence="7 10">
    <name type="scientific">Marinomonas gallaica</name>
    <dbReference type="NCBI Taxonomy" id="1806667"/>
    <lineage>
        <taxon>Bacteria</taxon>
        <taxon>Pseudomonadati</taxon>
        <taxon>Pseudomonadota</taxon>
        <taxon>Gammaproteobacteria</taxon>
        <taxon>Oceanospirillales</taxon>
        <taxon>Oceanospirillaceae</taxon>
        <taxon>Marinomonas</taxon>
    </lineage>
</organism>